<evidence type="ECO:0000313" key="3">
    <source>
        <dbReference type="EMBL" id="HAN24730.1"/>
    </source>
</evidence>
<dbReference type="EMBL" id="DMNG01000155">
    <property type="protein sequence ID" value="HAN24730.1"/>
    <property type="molecule type" value="Genomic_DNA"/>
</dbReference>
<feature type="compositionally biased region" description="Low complexity" evidence="1">
    <location>
        <begin position="53"/>
        <end position="68"/>
    </location>
</feature>
<name>A0A3C1KDH6_9MICO</name>
<dbReference type="Proteomes" id="UP000257479">
    <property type="component" value="Unassembled WGS sequence"/>
</dbReference>
<organism evidence="3 4">
    <name type="scientific">Microbacterium ginsengisoli</name>
    <dbReference type="NCBI Taxonomy" id="400772"/>
    <lineage>
        <taxon>Bacteria</taxon>
        <taxon>Bacillati</taxon>
        <taxon>Actinomycetota</taxon>
        <taxon>Actinomycetes</taxon>
        <taxon>Micrococcales</taxon>
        <taxon>Microbacteriaceae</taxon>
        <taxon>Microbacterium</taxon>
    </lineage>
</organism>
<proteinExistence type="predicted"/>
<protein>
    <submittedName>
        <fullName evidence="3">Uncharacterized protein</fullName>
    </submittedName>
</protein>
<keyword evidence="2" id="KW-0732">Signal</keyword>
<feature type="region of interest" description="Disordered" evidence="1">
    <location>
        <begin position="47"/>
        <end position="94"/>
    </location>
</feature>
<accession>A0A3C1KDH6</accession>
<comment type="caution">
    <text evidence="3">The sequence shown here is derived from an EMBL/GenBank/DDBJ whole genome shotgun (WGS) entry which is preliminary data.</text>
</comment>
<reference evidence="3 4" key="1">
    <citation type="journal article" date="2018" name="Nat. Biotechnol.">
        <title>A standardized bacterial taxonomy based on genome phylogeny substantially revises the tree of life.</title>
        <authorList>
            <person name="Parks D.H."/>
            <person name="Chuvochina M."/>
            <person name="Waite D.W."/>
            <person name="Rinke C."/>
            <person name="Skarshewski A."/>
            <person name="Chaumeil P.A."/>
            <person name="Hugenholtz P."/>
        </authorList>
    </citation>
    <scope>NUCLEOTIDE SEQUENCE [LARGE SCALE GENOMIC DNA]</scope>
    <source>
        <strain evidence="3">UBA9152</strain>
    </source>
</reference>
<dbReference type="AlphaFoldDB" id="A0A3C1KDH6"/>
<feature type="compositionally biased region" description="Low complexity" evidence="1">
    <location>
        <begin position="75"/>
        <end position="92"/>
    </location>
</feature>
<feature type="chain" id="PRO_5038371129" evidence="2">
    <location>
        <begin position="22"/>
        <end position="241"/>
    </location>
</feature>
<evidence type="ECO:0000256" key="1">
    <source>
        <dbReference type="SAM" id="MobiDB-lite"/>
    </source>
</evidence>
<dbReference type="PROSITE" id="PS51257">
    <property type="entry name" value="PROKAR_LIPOPROTEIN"/>
    <property type="match status" value="1"/>
</dbReference>
<feature type="signal peptide" evidence="2">
    <location>
        <begin position="1"/>
        <end position="21"/>
    </location>
</feature>
<gene>
    <name evidence="3" type="ORF">DCP95_09190</name>
</gene>
<evidence type="ECO:0000313" key="4">
    <source>
        <dbReference type="Proteomes" id="UP000257479"/>
    </source>
</evidence>
<evidence type="ECO:0000256" key="2">
    <source>
        <dbReference type="SAM" id="SignalP"/>
    </source>
</evidence>
<sequence length="241" mass="24100">MIRHRLAIAAAAVVGCLVVGAATVGAARSPEAPTGLCIPLLMNCSTPTPTPSPSQTSGGLLPGLPSLPGLGGGSTSPTTPTSPGTPTTPTQTNASWGQAIFDQGAPTLTKYPAQLGAQGLSFTGLKGIALVTVRTVDGTLEPAIRISADSVTVQGFSLTVRQFTGPSLATTADSMTLSGDAQVYLSSLTAVLPTGQAITIGQDTPPPADGITSLLRVTFGLLGATAHNITYPNTHQSLTDG</sequence>